<evidence type="ECO:0000313" key="2">
    <source>
        <dbReference type="Proteomes" id="UP001163603"/>
    </source>
</evidence>
<reference evidence="2" key="1">
    <citation type="journal article" date="2023" name="G3 (Bethesda)">
        <title>Genome assembly and association tests identify interacting loci associated with vigor, precocity, and sex in interspecific pistachio rootstocks.</title>
        <authorList>
            <person name="Palmer W."/>
            <person name="Jacygrad E."/>
            <person name="Sagayaradj S."/>
            <person name="Cavanaugh K."/>
            <person name="Han R."/>
            <person name="Bertier L."/>
            <person name="Beede B."/>
            <person name="Kafkas S."/>
            <person name="Golino D."/>
            <person name="Preece J."/>
            <person name="Michelmore R."/>
        </authorList>
    </citation>
    <scope>NUCLEOTIDE SEQUENCE [LARGE SCALE GENOMIC DNA]</scope>
</reference>
<name>A0ACC0YI15_9ROSI</name>
<proteinExistence type="predicted"/>
<accession>A0ACC0YI15</accession>
<sequence length="136" mass="16027">MLTEIDFLTSPETRLSSEIRSEIKKIKRILLDVKDVFLNARAQALECEWQDGLAKLSKLLYDAEDLLDELKCEILARQVNKLNCVKYFLKIKLTRRSLDEMADTIKSIYEKNKQRRVYSREMEINHTFMGSFEVFG</sequence>
<dbReference type="EMBL" id="CM047742">
    <property type="protein sequence ID" value="KAJ0035604.1"/>
    <property type="molecule type" value="Genomic_DNA"/>
</dbReference>
<gene>
    <name evidence="1" type="ORF">Pint_25460</name>
</gene>
<keyword evidence="2" id="KW-1185">Reference proteome</keyword>
<protein>
    <submittedName>
        <fullName evidence="1">Uncharacterized protein</fullName>
    </submittedName>
</protein>
<comment type="caution">
    <text evidence="1">The sequence shown here is derived from an EMBL/GenBank/DDBJ whole genome shotgun (WGS) entry which is preliminary data.</text>
</comment>
<organism evidence="1 2">
    <name type="scientific">Pistacia integerrima</name>
    <dbReference type="NCBI Taxonomy" id="434235"/>
    <lineage>
        <taxon>Eukaryota</taxon>
        <taxon>Viridiplantae</taxon>
        <taxon>Streptophyta</taxon>
        <taxon>Embryophyta</taxon>
        <taxon>Tracheophyta</taxon>
        <taxon>Spermatophyta</taxon>
        <taxon>Magnoliopsida</taxon>
        <taxon>eudicotyledons</taxon>
        <taxon>Gunneridae</taxon>
        <taxon>Pentapetalae</taxon>
        <taxon>rosids</taxon>
        <taxon>malvids</taxon>
        <taxon>Sapindales</taxon>
        <taxon>Anacardiaceae</taxon>
        <taxon>Pistacia</taxon>
    </lineage>
</organism>
<dbReference type="Proteomes" id="UP001163603">
    <property type="component" value="Chromosome 7"/>
</dbReference>
<evidence type="ECO:0000313" key="1">
    <source>
        <dbReference type="EMBL" id="KAJ0035604.1"/>
    </source>
</evidence>